<dbReference type="Proteomes" id="UP000007820">
    <property type="component" value="Unassembled WGS sequence"/>
</dbReference>
<evidence type="ECO:0000313" key="3">
    <source>
        <dbReference type="Proteomes" id="UP000007820"/>
    </source>
</evidence>
<dbReference type="KEGG" id="pdt:Prede_1334"/>
<sequence>MFFSLIISKSLSILFKAIVESLQGAVRANFMVGTNAHRQQSGLSAPAQPILNFEF</sequence>
<dbReference type="Proteomes" id="UP000010862">
    <property type="component" value="Chromosome 1"/>
</dbReference>
<dbReference type="AlphaFoldDB" id="F9D2Y0"/>
<evidence type="ECO:0000313" key="2">
    <source>
        <dbReference type="EMBL" id="EGQ15447.1"/>
    </source>
</evidence>
<reference evidence="4" key="2">
    <citation type="submission" date="2012-02" db="EMBL/GenBank/DDBJ databases">
        <title>Complete sequence of chromosome 1 of Prevotella dentalis DSM 3688.</title>
        <authorList>
            <person name="Lucas S."/>
            <person name="Copeland A."/>
            <person name="Lapidus A."/>
            <person name="Glavina del Rio T."/>
            <person name="Dalin E."/>
            <person name="Tice H."/>
            <person name="Bruce D."/>
            <person name="Goodwin L."/>
            <person name="Pitluck S."/>
            <person name="Peters L."/>
            <person name="Mikhailova N."/>
            <person name="Chertkov O."/>
            <person name="Kyrpides N."/>
            <person name="Mavromatis K."/>
            <person name="Ivanova N."/>
            <person name="Brettin T."/>
            <person name="Detter J.C."/>
            <person name="Han C."/>
            <person name="Larimer F."/>
            <person name="Land M."/>
            <person name="Hauser L."/>
            <person name="Markowitz V."/>
            <person name="Cheng J.-F."/>
            <person name="Hugenholtz P."/>
            <person name="Woyke T."/>
            <person name="Wu D."/>
            <person name="Gronow S."/>
            <person name="Wellnitz S."/>
            <person name="Brambilla E."/>
            <person name="Klenk H.-P."/>
            <person name="Eisen J.A."/>
        </authorList>
    </citation>
    <scope>NUCLEOTIDE SEQUENCE [LARGE SCALE GENOMIC DNA]</scope>
    <source>
        <strain evidence="4">ATCC 49559 / DSM 3688 / JCM 13448 / NCTC 12043 / ES 2772</strain>
    </source>
</reference>
<dbReference type="EMBL" id="AFPW01000015">
    <property type="protein sequence ID" value="EGQ15447.1"/>
    <property type="molecule type" value="Genomic_DNA"/>
</dbReference>
<name>F9D2Y0_PREDD</name>
<evidence type="ECO:0000313" key="4">
    <source>
        <dbReference type="Proteomes" id="UP000010862"/>
    </source>
</evidence>
<proteinExistence type="predicted"/>
<organism evidence="2 3">
    <name type="scientific">Prevotella dentalis (strain ATCC 49559 / DSM 3688 / JCM 13448 / NCTC 12043 / ES 2772)</name>
    <name type="common">Mitsuokella dentalis</name>
    <dbReference type="NCBI Taxonomy" id="908937"/>
    <lineage>
        <taxon>Bacteria</taxon>
        <taxon>Pseudomonadati</taxon>
        <taxon>Bacteroidota</taxon>
        <taxon>Bacteroidia</taxon>
        <taxon>Bacteroidales</taxon>
        <taxon>Prevotellaceae</taxon>
        <taxon>Prevotella</taxon>
    </lineage>
</organism>
<accession>F9D2Y0</accession>
<reference evidence="2 3" key="1">
    <citation type="submission" date="2011-04" db="EMBL/GenBank/DDBJ databases">
        <authorList>
            <person name="Muzny D."/>
            <person name="Qin X."/>
            <person name="Deng J."/>
            <person name="Jiang H."/>
            <person name="Liu Y."/>
            <person name="Qu J."/>
            <person name="Song X.-Z."/>
            <person name="Zhang L."/>
            <person name="Thornton R."/>
            <person name="Coyle M."/>
            <person name="Francisco L."/>
            <person name="Jackson L."/>
            <person name="Javaid M."/>
            <person name="Korchina V."/>
            <person name="Kovar C."/>
            <person name="Mata R."/>
            <person name="Mathew T."/>
            <person name="Ngo R."/>
            <person name="Nguyen L."/>
            <person name="Nguyen N."/>
            <person name="Okwuonu G."/>
            <person name="Ongeri F."/>
            <person name="Pham C."/>
            <person name="Simmons D."/>
            <person name="Wilczek-Boney K."/>
            <person name="Hale W."/>
            <person name="Jakkamsetti A."/>
            <person name="Pham P."/>
            <person name="Ruth R."/>
            <person name="San Lucas F."/>
            <person name="Warren J."/>
            <person name="Zhang J."/>
            <person name="Zhao Z."/>
            <person name="Zhou C."/>
            <person name="Zhu D."/>
            <person name="Lee S."/>
            <person name="Bess C."/>
            <person name="Blankenburg K."/>
            <person name="Forbes L."/>
            <person name="Fu Q."/>
            <person name="Gubbala S."/>
            <person name="Hirani K."/>
            <person name="Jayaseelan J.C."/>
            <person name="Lara F."/>
            <person name="Munidasa M."/>
            <person name="Palculict T."/>
            <person name="Patil S."/>
            <person name="Pu L.-L."/>
            <person name="Saada N."/>
            <person name="Tang L."/>
            <person name="Weissenberger G."/>
            <person name="Zhu Y."/>
            <person name="Hemphill L."/>
            <person name="Shang Y."/>
            <person name="Youmans B."/>
            <person name="Ayvaz T."/>
            <person name="Ross M."/>
            <person name="Santibanez J."/>
            <person name="Aqrawi P."/>
            <person name="Gross S."/>
            <person name="Joshi V."/>
            <person name="Fowler G."/>
            <person name="Nazareth L."/>
            <person name="Reid J."/>
            <person name="Worley K."/>
            <person name="Petrosino J."/>
            <person name="Highlander S."/>
            <person name="Gibbs R."/>
        </authorList>
    </citation>
    <scope>NUCLEOTIDE SEQUENCE [LARGE SCALE GENOMIC DNA]</scope>
    <source>
        <strain evidence="2 3">DSM 3688</strain>
    </source>
</reference>
<dbReference type="EMBL" id="CP003368">
    <property type="protein sequence ID" value="AGB28655.1"/>
    <property type="molecule type" value="Genomic_DNA"/>
</dbReference>
<keyword evidence="4" id="KW-1185">Reference proteome</keyword>
<evidence type="ECO:0000313" key="1">
    <source>
        <dbReference type="EMBL" id="AGB28655.1"/>
    </source>
</evidence>
<dbReference type="HOGENOM" id="CLU_3028466_0_0_10"/>
<gene>
    <name evidence="1" type="ordered locus">Prede_1334</name>
    <name evidence="2" type="ORF">HMPREF9136_1208</name>
</gene>
<protein>
    <submittedName>
        <fullName evidence="2">Regulatory protein</fullName>
    </submittedName>
</protein>
<reference evidence="1" key="3">
    <citation type="submission" date="2012-02" db="EMBL/GenBank/DDBJ databases">
        <title>Complete sequence of chromosome 1 of Prevotella dentalis DSM 3688.</title>
        <authorList>
            <consortium name="US DOE Joint Genome Institute (JGI-PGF)"/>
            <person name="Lucas S."/>
            <person name="Copeland A."/>
            <person name="Lapidus A."/>
            <person name="Glavina del Rio T."/>
            <person name="Dalin E."/>
            <person name="Tice H."/>
            <person name="Bruce D."/>
            <person name="Goodwin L."/>
            <person name="Pitluck S."/>
            <person name="Peters L."/>
            <person name="Mikhailova N."/>
            <person name="Chertkov O."/>
            <person name="Kyrpides N."/>
            <person name="Mavromatis K."/>
            <person name="Ivanova N."/>
            <person name="Brettin T."/>
            <person name="Detter J.C."/>
            <person name="Han C."/>
            <person name="Larimer F."/>
            <person name="Land M."/>
            <person name="Hauser L."/>
            <person name="Markowitz V."/>
            <person name="Cheng J.-F."/>
            <person name="Hugenholtz P."/>
            <person name="Woyke T."/>
            <person name="Wu D."/>
            <person name="Gronow S."/>
            <person name="Wellnitz S."/>
            <person name="Brambilla E."/>
            <person name="Klenk H.-P."/>
            <person name="Eisen J.A."/>
        </authorList>
    </citation>
    <scope>NUCLEOTIDE SEQUENCE [LARGE SCALE GENOMIC DNA]</scope>
    <source>
        <strain evidence="1">DSM 3688</strain>
    </source>
</reference>